<dbReference type="Proteomes" id="UP001589665">
    <property type="component" value="Unassembled WGS sequence"/>
</dbReference>
<keyword evidence="1" id="KW-0812">Transmembrane</keyword>
<dbReference type="RefSeq" id="WP_204744145.1">
    <property type="nucleotide sequence ID" value="NZ_BMNS01000015.1"/>
</dbReference>
<dbReference type="Pfam" id="PF00534">
    <property type="entry name" value="Glycos_transf_1"/>
    <property type="match status" value="1"/>
</dbReference>
<evidence type="ECO:0000259" key="2">
    <source>
        <dbReference type="Pfam" id="PF00534"/>
    </source>
</evidence>
<protein>
    <submittedName>
        <fullName evidence="3">Glycosyltransferase family 4 protein</fullName>
    </submittedName>
</protein>
<feature type="transmembrane region" description="Helical" evidence="1">
    <location>
        <begin position="83"/>
        <end position="101"/>
    </location>
</feature>
<comment type="caution">
    <text evidence="3">The sequence shown here is derived from an EMBL/GenBank/DDBJ whole genome shotgun (WGS) entry which is preliminary data.</text>
</comment>
<evidence type="ECO:0000256" key="1">
    <source>
        <dbReference type="SAM" id="Phobius"/>
    </source>
</evidence>
<accession>A0ABV5K2X8</accession>
<dbReference type="Gene3D" id="3.40.50.2000">
    <property type="entry name" value="Glycogen Phosphorylase B"/>
    <property type="match status" value="2"/>
</dbReference>
<keyword evidence="1" id="KW-1133">Transmembrane helix</keyword>
<name>A0ABV5K2X8_9FLAO</name>
<dbReference type="PANTHER" id="PTHR12526">
    <property type="entry name" value="GLYCOSYLTRANSFERASE"/>
    <property type="match status" value="1"/>
</dbReference>
<organism evidence="3 4">
    <name type="scientific">Lutibacter litoralis</name>
    <dbReference type="NCBI Taxonomy" id="321268"/>
    <lineage>
        <taxon>Bacteria</taxon>
        <taxon>Pseudomonadati</taxon>
        <taxon>Bacteroidota</taxon>
        <taxon>Flavobacteriia</taxon>
        <taxon>Flavobacteriales</taxon>
        <taxon>Flavobacteriaceae</taxon>
        <taxon>Lutibacter</taxon>
    </lineage>
</organism>
<keyword evidence="4" id="KW-1185">Reference proteome</keyword>
<keyword evidence="1" id="KW-0472">Membrane</keyword>
<feature type="domain" description="Glycosyl transferase family 1" evidence="2">
    <location>
        <begin position="215"/>
        <end position="367"/>
    </location>
</feature>
<sequence length="404" mass="46692">MGKKALVITEVFYPEDFIINSLVDAWLDEGYELEILTRNPSYPYGKVLQGYKNSVYNKSIYKNAIIHRFLVIPGYQNSLVLKLLNYINYMFFSFWILLFIGKRFDKVFIYQTGPLTNAFSPVLLKPLFNYKITIWSQDLWPDTIYAYGLKKNRLTNFVLIRLVRFIYSGCDTILISCKGFKEKIEELLKKTKPIHWVPNWPIIDGFSIEKELLPKGFNFTFAGNIGKVQNLDHVVRAFKLVSAKYPEAFLNIIGDGSYLETLKAIIRNEDISNVNFTGRKPVHTMPNYFAASDVLLISLVDVPLYEIMIPSKFQTYLTAKKPIFAIMKGEVEKMVKEYNLGFSANPSSVAEIEACFIRFINLSKHDMNVLSENSLKLLEKSFSKSTIKKELDSIFWSNKNNEYS</sequence>
<dbReference type="InterPro" id="IPR001296">
    <property type="entry name" value="Glyco_trans_1"/>
</dbReference>
<gene>
    <name evidence="3" type="ORF">ACFFT3_14220</name>
</gene>
<dbReference type="CDD" id="cd03794">
    <property type="entry name" value="GT4_WbuB-like"/>
    <property type="match status" value="1"/>
</dbReference>
<dbReference type="EMBL" id="JBHMDX010000011">
    <property type="protein sequence ID" value="MFB9273047.1"/>
    <property type="molecule type" value="Genomic_DNA"/>
</dbReference>
<evidence type="ECO:0000313" key="3">
    <source>
        <dbReference type="EMBL" id="MFB9273047.1"/>
    </source>
</evidence>
<dbReference type="SUPFAM" id="SSF53756">
    <property type="entry name" value="UDP-Glycosyltransferase/glycogen phosphorylase"/>
    <property type="match status" value="1"/>
</dbReference>
<proteinExistence type="predicted"/>
<reference evidence="3 4" key="1">
    <citation type="submission" date="2024-09" db="EMBL/GenBank/DDBJ databases">
        <authorList>
            <person name="Sun Q."/>
            <person name="Mori K."/>
        </authorList>
    </citation>
    <scope>NUCLEOTIDE SEQUENCE [LARGE SCALE GENOMIC DNA]</scope>
    <source>
        <strain evidence="3 4">JCM 13034</strain>
    </source>
</reference>
<evidence type="ECO:0000313" key="4">
    <source>
        <dbReference type="Proteomes" id="UP001589665"/>
    </source>
</evidence>
<dbReference type="PANTHER" id="PTHR12526:SF622">
    <property type="entry name" value="GLYCOSYLTRANSFERASE (GROUP I)"/>
    <property type="match status" value="1"/>
</dbReference>